<dbReference type="AlphaFoldDB" id="A0A9P4XKR9"/>
<reference evidence="1 2" key="1">
    <citation type="submission" date="2018-06" db="EMBL/GenBank/DDBJ databases">
        <title>Genome analysis of cellulolytic fungus Trichoderma lentiforme CFAM-422.</title>
        <authorList>
            <person name="Steindorff A.S."/>
            <person name="Formighieri E.F."/>
            <person name="Midorikawa G.E.O."/>
            <person name="Tamietti M.S."/>
            <person name="Ramos E.Z."/>
            <person name="Silva A.S."/>
            <person name="Bon E.P.S."/>
            <person name="Mendes T.D."/>
            <person name="Damaso M.C.T."/>
            <person name="Favaro L.C.L."/>
        </authorList>
    </citation>
    <scope>NUCLEOTIDE SEQUENCE [LARGE SCALE GENOMIC DNA]</scope>
    <source>
        <strain evidence="1 2">CFAM-422</strain>
    </source>
</reference>
<sequence length="422" mass="46557">MDSIQLAPYNDSMRLGQGYNSFLQLPCLDGAVKIHASDIQTHVARADPSASVSQVVSYNSRFIERISDVARGINVSAASSIKSGTIGILGNSLGVDEAKFADSDLNAVISVKVINRKLPFLDEVPLRLDPVILKVDRDYYDDQEPRIASPPHPPFMRLSCSELNRKMKMTNETFFQTFGDCYISGFIQGGDLHGIVSIKAPDATRKASIEAALKDVMSGSSNEFKLGEEFASSALESALRETETTITVSWSGGGQIKPDGEEWTLESLIRAVSGFPARVATCPQKTWAVLTPYTQNQSFVKWAAESKICVPTFSPIEQYTDNLLDSYMLYKRHLALLQAAMRDPLAFREGKCDNHISLDVYSLVETRKAIKYEMAKIVGIIDSFLLLYLGLSVGRNQDPNGIIPTEIESAELWATRLPILEN</sequence>
<proteinExistence type="predicted"/>
<gene>
    <name evidence="1" type="ORF">CFAM422_003448</name>
</gene>
<evidence type="ECO:0000313" key="1">
    <source>
        <dbReference type="EMBL" id="KAF3073942.1"/>
    </source>
</evidence>
<organism evidence="1 2">
    <name type="scientific">Trichoderma lentiforme</name>
    <dbReference type="NCBI Taxonomy" id="1567552"/>
    <lineage>
        <taxon>Eukaryota</taxon>
        <taxon>Fungi</taxon>
        <taxon>Dikarya</taxon>
        <taxon>Ascomycota</taxon>
        <taxon>Pezizomycotina</taxon>
        <taxon>Sordariomycetes</taxon>
        <taxon>Hypocreomycetidae</taxon>
        <taxon>Hypocreales</taxon>
        <taxon>Hypocreaceae</taxon>
        <taxon>Trichoderma</taxon>
    </lineage>
</organism>
<dbReference type="EMBL" id="QLNT01000005">
    <property type="protein sequence ID" value="KAF3073942.1"/>
    <property type="molecule type" value="Genomic_DNA"/>
</dbReference>
<comment type="caution">
    <text evidence="1">The sequence shown here is derived from an EMBL/GenBank/DDBJ whole genome shotgun (WGS) entry which is preliminary data.</text>
</comment>
<protein>
    <submittedName>
        <fullName evidence="1">Uncharacterized protein</fullName>
    </submittedName>
</protein>
<evidence type="ECO:0000313" key="2">
    <source>
        <dbReference type="Proteomes" id="UP000801864"/>
    </source>
</evidence>
<name>A0A9P4XKR9_9HYPO</name>
<dbReference type="Proteomes" id="UP000801864">
    <property type="component" value="Unassembled WGS sequence"/>
</dbReference>
<keyword evidence="2" id="KW-1185">Reference proteome</keyword>
<accession>A0A9P4XKR9</accession>